<feature type="binding site" evidence="6">
    <location>
        <position position="316"/>
    </location>
    <ligand>
        <name>NAD(+)</name>
        <dbReference type="ChEBI" id="CHEBI:57540"/>
    </ligand>
</feature>
<evidence type="ECO:0000259" key="9">
    <source>
        <dbReference type="SMART" id="SM00846"/>
    </source>
</evidence>
<evidence type="ECO:0000256" key="4">
    <source>
        <dbReference type="PIRSR" id="PIRSR000149-1"/>
    </source>
</evidence>
<evidence type="ECO:0000256" key="1">
    <source>
        <dbReference type="ARBA" id="ARBA00007406"/>
    </source>
</evidence>
<dbReference type="EMBL" id="NGKB01000003">
    <property type="protein sequence ID" value="RSU16257.1"/>
    <property type="molecule type" value="Genomic_DNA"/>
</dbReference>
<dbReference type="SMART" id="SM00846">
    <property type="entry name" value="Gp_dh_N"/>
    <property type="match status" value="1"/>
</dbReference>
<dbReference type="SUPFAM" id="SSF51735">
    <property type="entry name" value="NAD(P)-binding Rossmann-fold domains"/>
    <property type="match status" value="1"/>
</dbReference>
<evidence type="ECO:0000256" key="7">
    <source>
        <dbReference type="PIRSR" id="PIRSR000149-4"/>
    </source>
</evidence>
<feature type="binding site" evidence="5">
    <location>
        <begin position="211"/>
        <end position="212"/>
    </location>
    <ligand>
        <name>D-glyceraldehyde 3-phosphate</name>
        <dbReference type="ChEBI" id="CHEBI:59776"/>
    </ligand>
</feature>
<feature type="domain" description="Glyceraldehyde 3-phosphate dehydrogenase NAD(P) binding" evidence="9">
    <location>
        <begin position="3"/>
        <end position="153"/>
    </location>
</feature>
<evidence type="ECO:0000256" key="8">
    <source>
        <dbReference type="RuleBase" id="RU000397"/>
    </source>
</evidence>
<accession>A0A430B7M7</accession>
<evidence type="ECO:0000313" key="10">
    <source>
        <dbReference type="EMBL" id="RSU16257.1"/>
    </source>
</evidence>
<dbReference type="Pfam" id="PF02800">
    <property type="entry name" value="Gp_dh_C"/>
    <property type="match status" value="1"/>
</dbReference>
<dbReference type="InterPro" id="IPR036291">
    <property type="entry name" value="NAD(P)-bd_dom_sf"/>
</dbReference>
<evidence type="ECO:0000256" key="2">
    <source>
        <dbReference type="ARBA" id="ARBA00021022"/>
    </source>
</evidence>
<dbReference type="AlphaFoldDB" id="A0A430B7M7"/>
<dbReference type="CDD" id="cd18126">
    <property type="entry name" value="GAPDH_I_C"/>
    <property type="match status" value="1"/>
</dbReference>
<dbReference type="GeneID" id="95581243"/>
<comment type="similarity">
    <text evidence="1 8">Belongs to the glyceraldehyde-3-phosphate dehydrogenase family.</text>
</comment>
<dbReference type="RefSeq" id="WP_126792484.1">
    <property type="nucleotide sequence ID" value="NZ_CP060720.1"/>
</dbReference>
<dbReference type="NCBIfam" id="TIGR01534">
    <property type="entry name" value="GAPDH-I"/>
    <property type="match status" value="1"/>
</dbReference>
<dbReference type="GO" id="GO:0016620">
    <property type="term" value="F:oxidoreductase activity, acting on the aldehyde or oxo group of donors, NAD or NADP as acceptor"/>
    <property type="evidence" value="ECO:0007669"/>
    <property type="project" value="InterPro"/>
</dbReference>
<dbReference type="PIRSF" id="PIRSF000149">
    <property type="entry name" value="GAP_DH"/>
    <property type="match status" value="1"/>
</dbReference>
<evidence type="ECO:0000256" key="3">
    <source>
        <dbReference type="ARBA" id="ARBA00023002"/>
    </source>
</evidence>
<feature type="binding site" evidence="5">
    <location>
        <position position="234"/>
    </location>
    <ligand>
        <name>D-glyceraldehyde 3-phosphate</name>
        <dbReference type="ChEBI" id="CHEBI:59776"/>
    </ligand>
</feature>
<dbReference type="InterPro" id="IPR020828">
    <property type="entry name" value="GlycerAld_3-P_DH_NAD(P)-bd"/>
</dbReference>
<feature type="active site" description="Nucleophile" evidence="4">
    <location>
        <position position="153"/>
    </location>
</feature>
<dbReference type="GO" id="GO:0006006">
    <property type="term" value="P:glucose metabolic process"/>
    <property type="evidence" value="ECO:0007669"/>
    <property type="project" value="InterPro"/>
</dbReference>
<feature type="binding site" evidence="5">
    <location>
        <position position="183"/>
    </location>
    <ligand>
        <name>D-glyceraldehyde 3-phosphate</name>
        <dbReference type="ChEBI" id="CHEBI:59776"/>
    </ligand>
</feature>
<dbReference type="PRINTS" id="PR00078">
    <property type="entry name" value="G3PDHDRGNASE"/>
</dbReference>
<dbReference type="InterPro" id="IPR020831">
    <property type="entry name" value="GlycerAld/Erythrose_P_DH"/>
</dbReference>
<feature type="site" description="Activates thiol group during catalysis" evidence="7">
    <location>
        <position position="180"/>
    </location>
</feature>
<dbReference type="Gene3D" id="3.40.50.720">
    <property type="entry name" value="NAD(P)-binding Rossmann-like Domain"/>
    <property type="match status" value="1"/>
</dbReference>
<dbReference type="CDD" id="cd05214">
    <property type="entry name" value="GAPDH_I_N"/>
    <property type="match status" value="1"/>
</dbReference>
<dbReference type="Pfam" id="PF00044">
    <property type="entry name" value="Gp_dh_N"/>
    <property type="match status" value="1"/>
</dbReference>
<feature type="binding site" evidence="6">
    <location>
        <begin position="12"/>
        <end position="13"/>
    </location>
    <ligand>
        <name>NAD(+)</name>
        <dbReference type="ChEBI" id="CHEBI:57540"/>
    </ligand>
</feature>
<keyword evidence="3" id="KW-0560">Oxidoreductase</keyword>
<proteinExistence type="inferred from homology"/>
<dbReference type="SUPFAM" id="SSF55347">
    <property type="entry name" value="Glyceraldehyde-3-phosphate dehydrogenase-like, C-terminal domain"/>
    <property type="match status" value="1"/>
</dbReference>
<keyword evidence="11" id="KW-1185">Reference proteome</keyword>
<dbReference type="InterPro" id="IPR020829">
    <property type="entry name" value="GlycerAld_3-P_DH_cat"/>
</dbReference>
<evidence type="ECO:0000313" key="11">
    <source>
        <dbReference type="Proteomes" id="UP000288028"/>
    </source>
</evidence>
<keyword evidence="6" id="KW-0520">NAD</keyword>
<reference evidence="10 11" key="1">
    <citation type="submission" date="2017-05" db="EMBL/GenBank/DDBJ databases">
        <title>Vagococcus spp. assemblies.</title>
        <authorList>
            <person name="Gulvik C.A."/>
        </authorList>
    </citation>
    <scope>NUCLEOTIDE SEQUENCE [LARGE SCALE GENOMIC DNA]</scope>
    <source>
        <strain evidence="10 11">SS1714</strain>
    </source>
</reference>
<dbReference type="OrthoDB" id="9803304at2"/>
<dbReference type="InterPro" id="IPR006424">
    <property type="entry name" value="Glyceraldehyde-3-P_DH_1"/>
</dbReference>
<dbReference type="Gene3D" id="3.30.360.10">
    <property type="entry name" value="Dihydrodipicolinate Reductase, domain 2"/>
    <property type="match status" value="1"/>
</dbReference>
<evidence type="ECO:0000256" key="5">
    <source>
        <dbReference type="PIRSR" id="PIRSR000149-2"/>
    </source>
</evidence>
<feature type="binding site" evidence="6">
    <location>
        <position position="121"/>
    </location>
    <ligand>
        <name>NAD(+)</name>
        <dbReference type="ChEBI" id="CHEBI:57540"/>
    </ligand>
</feature>
<organism evidence="10 11">
    <name type="scientific">Vagococcus carniphilus</name>
    <dbReference type="NCBI Taxonomy" id="218144"/>
    <lineage>
        <taxon>Bacteria</taxon>
        <taxon>Bacillati</taxon>
        <taxon>Bacillota</taxon>
        <taxon>Bacilli</taxon>
        <taxon>Lactobacillales</taxon>
        <taxon>Enterococcaceae</taxon>
        <taxon>Vagococcus</taxon>
    </lineage>
</organism>
<dbReference type="GO" id="GO:0050661">
    <property type="term" value="F:NADP binding"/>
    <property type="evidence" value="ECO:0007669"/>
    <property type="project" value="InterPro"/>
</dbReference>
<dbReference type="FunFam" id="3.40.50.720:FF:000001">
    <property type="entry name" value="Glyceraldehyde-3-phosphate dehydrogenase"/>
    <property type="match status" value="1"/>
</dbReference>
<dbReference type="PANTHER" id="PTHR43148">
    <property type="entry name" value="GLYCERALDEHYDE-3-PHOSPHATE DEHYDROGENASE 2"/>
    <property type="match status" value="1"/>
</dbReference>
<dbReference type="Proteomes" id="UP000288028">
    <property type="component" value="Unassembled WGS sequence"/>
</dbReference>
<feature type="binding site" evidence="5">
    <location>
        <begin position="152"/>
        <end position="154"/>
    </location>
    <ligand>
        <name>D-glyceraldehyde 3-phosphate</name>
        <dbReference type="ChEBI" id="CHEBI:59776"/>
    </ligand>
</feature>
<feature type="binding site" evidence="6">
    <location>
        <position position="34"/>
    </location>
    <ligand>
        <name>NAD(+)</name>
        <dbReference type="ChEBI" id="CHEBI:57540"/>
    </ligand>
</feature>
<comment type="caution">
    <text evidence="10">The sequence shown here is derived from an EMBL/GenBank/DDBJ whole genome shotgun (WGS) entry which is preliminary data.</text>
</comment>
<keyword evidence="6" id="KW-0547">Nucleotide-binding</keyword>
<dbReference type="GO" id="GO:0051287">
    <property type="term" value="F:NAD binding"/>
    <property type="evidence" value="ECO:0007669"/>
    <property type="project" value="InterPro"/>
</dbReference>
<evidence type="ECO:0000256" key="6">
    <source>
        <dbReference type="PIRSR" id="PIRSR000149-3"/>
    </source>
</evidence>
<name>A0A430B7M7_9ENTE</name>
<protein>
    <recommendedName>
        <fullName evidence="2">Glyceraldehyde-3-phosphate dehydrogenase</fullName>
    </recommendedName>
</protein>
<dbReference type="FunFam" id="3.30.360.10:FF:000002">
    <property type="entry name" value="Glyceraldehyde-3-phosphate dehydrogenase"/>
    <property type="match status" value="1"/>
</dbReference>
<sequence length="336" mass="36681">MGLKVAINGFGRIGRLTYRLLMNHPTIEVVAINDLTDPTTLAHLLEFDSVHGKLNATLKASSDSILVNDKEVKVFSEKDITKIPWSALNIDVVIESTGRFTNGAKTIAHIDYGGAKKVLITAPATNEDLTLVMGVNEEMYNPKEHDLISNGSCTTNGLAPVLKVLEENFGVESSFMNTVHGYTNDQRLLDAPHTDLRRARSAATNIIPTTTGAAKAIYKAIPNVEGVIDGIALRVPVADISIVDVVAVLKKETTVEELNNTFKKYANGELKGILACENRPLVSSDYIGNTHSSIVDTSFTQVVGKNHVRIMAWYDNEIGFASRLVDQLEFYIKKGL</sequence>
<gene>
    <name evidence="10" type="ORF">CBF28_04780</name>
</gene>